<dbReference type="EMBL" id="BLIO01000001">
    <property type="protein sequence ID" value="GFE17970.1"/>
    <property type="molecule type" value="Genomic_DNA"/>
</dbReference>
<sequence length="87" mass="9543">MAQIAGANEVGDLKAFRVVDGQVREIPGSSVALERQLQTLIEANMEAMLGIRFLATEYATGRHRGRIDSLGLDENGTPVIVEFTDRR</sequence>
<dbReference type="Proteomes" id="UP000430079">
    <property type="component" value="Unassembled WGS sequence"/>
</dbReference>
<proteinExistence type="predicted"/>
<dbReference type="AlphaFoldDB" id="A0A640T455"/>
<accession>A0A640T455</accession>
<protein>
    <recommendedName>
        <fullName evidence="3">DUF91 domain-containing protein</fullName>
    </recommendedName>
</protein>
<evidence type="ECO:0008006" key="3">
    <source>
        <dbReference type="Google" id="ProtNLM"/>
    </source>
</evidence>
<organism evidence="1 2">
    <name type="scientific">Streptomyces glebosus</name>
    <dbReference type="NCBI Taxonomy" id="249580"/>
    <lineage>
        <taxon>Bacteria</taxon>
        <taxon>Bacillati</taxon>
        <taxon>Actinomycetota</taxon>
        <taxon>Actinomycetes</taxon>
        <taxon>Kitasatosporales</taxon>
        <taxon>Streptomycetaceae</taxon>
        <taxon>Streptomyces</taxon>
    </lineage>
</organism>
<reference evidence="1 2" key="1">
    <citation type="submission" date="2019-12" db="EMBL/GenBank/DDBJ databases">
        <title>Whole genome shotgun sequence of Streptomyces hygroscopicus subsp. glebosus NBRC 13786.</title>
        <authorList>
            <person name="Ichikawa N."/>
            <person name="Kimura A."/>
            <person name="Kitahashi Y."/>
            <person name="Komaki H."/>
            <person name="Tamura T."/>
        </authorList>
    </citation>
    <scope>NUCLEOTIDE SEQUENCE [LARGE SCALE GENOMIC DNA]</scope>
    <source>
        <strain evidence="1 2">NBRC 13786</strain>
    </source>
</reference>
<name>A0A640T455_9ACTN</name>
<evidence type="ECO:0000313" key="2">
    <source>
        <dbReference type="Proteomes" id="UP000430079"/>
    </source>
</evidence>
<evidence type="ECO:0000313" key="1">
    <source>
        <dbReference type="EMBL" id="GFE17970.1"/>
    </source>
</evidence>
<gene>
    <name evidence="1" type="ORF">Sgleb_60170</name>
</gene>
<dbReference type="GO" id="GO:0003676">
    <property type="term" value="F:nucleic acid binding"/>
    <property type="evidence" value="ECO:0007669"/>
    <property type="project" value="InterPro"/>
</dbReference>
<dbReference type="InterPro" id="IPR011856">
    <property type="entry name" value="tRNA_endonuc-like_dom_sf"/>
</dbReference>
<dbReference type="Gene3D" id="3.40.1350.10">
    <property type="match status" value="1"/>
</dbReference>
<comment type="caution">
    <text evidence="1">The sequence shown here is derived from an EMBL/GenBank/DDBJ whole genome shotgun (WGS) entry which is preliminary data.</text>
</comment>
<keyword evidence="2" id="KW-1185">Reference proteome</keyword>